<feature type="domain" description="CRIB" evidence="2">
    <location>
        <begin position="190"/>
        <end position="203"/>
    </location>
</feature>
<evidence type="ECO:0000259" key="2">
    <source>
        <dbReference type="PROSITE" id="PS50108"/>
    </source>
</evidence>
<reference evidence="3 4" key="1">
    <citation type="submission" date="2017-03" db="EMBL/GenBank/DDBJ databases">
        <title>Widespread Adenine N6-methylation of Active Genes in Fungi.</title>
        <authorList>
            <consortium name="DOE Joint Genome Institute"/>
            <person name="Mondo S.J."/>
            <person name="Dannebaum R.O."/>
            <person name="Kuo R.C."/>
            <person name="Louie K.B."/>
            <person name="Bewick A.J."/>
            <person name="Labutti K."/>
            <person name="Haridas S."/>
            <person name="Kuo A."/>
            <person name="Salamov A."/>
            <person name="Ahrendt S.R."/>
            <person name="Lau R."/>
            <person name="Bowen B.P."/>
            <person name="Lipzen A."/>
            <person name="Sullivan W."/>
            <person name="Andreopoulos W.B."/>
            <person name="Clum A."/>
            <person name="Lindquist E."/>
            <person name="Daum C."/>
            <person name="Northen T.R."/>
            <person name="Ramamoorthy G."/>
            <person name="Schmitz R.J."/>
            <person name="Gryganskyi A."/>
            <person name="Culley D."/>
            <person name="Magnuson J."/>
            <person name="James T.Y."/>
            <person name="O'Malley M.A."/>
            <person name="Stajich J.E."/>
            <person name="Spatafora J.W."/>
            <person name="Visel A."/>
            <person name="Grigoriev I.V."/>
        </authorList>
    </citation>
    <scope>NUCLEOTIDE SEQUENCE [LARGE SCALE GENOMIC DNA]</scope>
    <source>
        <strain evidence="3 4">NRRL Y-17943</strain>
    </source>
</reference>
<evidence type="ECO:0000313" key="4">
    <source>
        <dbReference type="Proteomes" id="UP000193218"/>
    </source>
</evidence>
<sequence length="613" mass="66476">MSSQRDKDLPKLPPGEFGENALGLQASEKKHFTPRVYTTYTNLSPAKPTRSATAASPYAHSHYSGSTSTLNSTNTIIAPHSPAIMRTGTSIRSMTTPTKPIFAPVSPSPLANEHGRRGSGPNVAASRGSSSLGKKRSSGQLLAGLGRGLGRMGSVVKRAASDSTAIRSRAPTMTKLSLREDDEDLGDDGIGLPFNVEHDLHVSPTLEDLPPVWLEELRRQGLSEHDLLLITAARNRQAETLSRVESRLEYRSASIPESHSDPFLLPQPVPTTSRSEKRLSDQLRHFSKLKLADEGEDWSASLLDVFEAQDKKPLNKPKESIPLGSWLPSPISTLEPSPLACSQLFHSIRTSDLETPTKPSTGPRTSSPVSSRAALPLPSPSTPQTVRDPSRQRLTHTQSRSSFDLDIVTPSSSQRPEDESDGESYDQSSDIDLVEAMVSDRYPESLASDRVKTVKLPVEEEDMAGKNVPDYVDDIHDDDNDDDLPLRMPLPAHARSQARCSLPASASSSVLLSPSPSSDPLPLPNSWDPTNDQRQSCTSAPSFLSSEESHRSVHEATVQLAYKLLSRPPNLAKADSSQSALDALDEAARKIACPSSLRYSPGNTSMFEDAEEP</sequence>
<dbReference type="PROSITE" id="PS50108">
    <property type="entry name" value="CRIB"/>
    <property type="match status" value="1"/>
</dbReference>
<feature type="region of interest" description="Disordered" evidence="1">
    <location>
        <begin position="257"/>
        <end position="278"/>
    </location>
</feature>
<feature type="compositionally biased region" description="Low complexity" evidence="1">
    <location>
        <begin position="366"/>
        <end position="386"/>
    </location>
</feature>
<proteinExistence type="predicted"/>
<comment type="caution">
    <text evidence="3">The sequence shown here is derived from an EMBL/GenBank/DDBJ whole genome shotgun (WGS) entry which is preliminary data.</text>
</comment>
<gene>
    <name evidence="3" type="ORF">BD324DRAFT_654106</name>
</gene>
<dbReference type="InterPro" id="IPR000095">
    <property type="entry name" value="CRIB_dom"/>
</dbReference>
<dbReference type="InParanoid" id="A0A1Y1U662"/>
<dbReference type="EMBL" id="NBSH01000020">
    <property type="protein sequence ID" value="ORX33519.1"/>
    <property type="molecule type" value="Genomic_DNA"/>
</dbReference>
<feature type="compositionally biased region" description="Acidic residues" evidence="1">
    <location>
        <begin position="471"/>
        <end position="483"/>
    </location>
</feature>
<dbReference type="Proteomes" id="UP000193218">
    <property type="component" value="Unassembled WGS sequence"/>
</dbReference>
<feature type="compositionally biased region" description="Polar residues" evidence="1">
    <location>
        <begin position="527"/>
        <end position="546"/>
    </location>
</feature>
<feature type="compositionally biased region" description="Low complexity" evidence="1">
    <location>
        <begin position="501"/>
        <end position="516"/>
    </location>
</feature>
<accession>A0A1Y1U662</accession>
<dbReference type="OrthoDB" id="2564920at2759"/>
<feature type="compositionally biased region" description="Low complexity" evidence="1">
    <location>
        <begin position="126"/>
        <end position="139"/>
    </location>
</feature>
<feature type="compositionally biased region" description="Polar residues" evidence="1">
    <location>
        <begin position="351"/>
        <end position="365"/>
    </location>
</feature>
<dbReference type="AlphaFoldDB" id="A0A1Y1U662"/>
<feature type="region of interest" description="Disordered" evidence="1">
    <location>
        <begin position="95"/>
        <end position="139"/>
    </location>
</feature>
<dbReference type="RefSeq" id="XP_021867846.1">
    <property type="nucleotide sequence ID" value="XM_022018749.1"/>
</dbReference>
<dbReference type="STRING" id="4999.A0A1Y1U662"/>
<protein>
    <recommendedName>
        <fullName evidence="2">CRIB domain-containing protein</fullName>
    </recommendedName>
</protein>
<organism evidence="3 4">
    <name type="scientific">Kockovaella imperatae</name>
    <dbReference type="NCBI Taxonomy" id="4999"/>
    <lineage>
        <taxon>Eukaryota</taxon>
        <taxon>Fungi</taxon>
        <taxon>Dikarya</taxon>
        <taxon>Basidiomycota</taxon>
        <taxon>Agaricomycotina</taxon>
        <taxon>Tremellomycetes</taxon>
        <taxon>Tremellales</taxon>
        <taxon>Cuniculitremaceae</taxon>
        <taxon>Kockovaella</taxon>
    </lineage>
</organism>
<evidence type="ECO:0000256" key="1">
    <source>
        <dbReference type="SAM" id="MobiDB-lite"/>
    </source>
</evidence>
<name>A0A1Y1U662_9TREE</name>
<feature type="region of interest" description="Disordered" evidence="1">
    <location>
        <begin position="351"/>
        <end position="430"/>
    </location>
</feature>
<keyword evidence="4" id="KW-1185">Reference proteome</keyword>
<evidence type="ECO:0000313" key="3">
    <source>
        <dbReference type="EMBL" id="ORX33519.1"/>
    </source>
</evidence>
<dbReference type="GeneID" id="33560558"/>
<feature type="region of interest" description="Disordered" evidence="1">
    <location>
        <begin position="457"/>
        <end position="551"/>
    </location>
</feature>